<dbReference type="InterPro" id="IPR023164">
    <property type="entry name" value="YqgQ-like_sf"/>
</dbReference>
<name>A0ABN9YUF4_9LACO</name>
<protein>
    <submittedName>
        <fullName evidence="1">DUF910 family (YqgQ)</fullName>
    </submittedName>
</protein>
<dbReference type="Gene3D" id="1.10.287.760">
    <property type="entry name" value="YqgQ-like"/>
    <property type="match status" value="1"/>
</dbReference>
<dbReference type="Pfam" id="PF06014">
    <property type="entry name" value="YqgQ-like"/>
    <property type="match status" value="1"/>
</dbReference>
<evidence type="ECO:0000313" key="2">
    <source>
        <dbReference type="Proteomes" id="UP001314261"/>
    </source>
</evidence>
<organism evidence="1 2">
    <name type="scientific">Fructobacillus fructosus</name>
    <dbReference type="NCBI Taxonomy" id="1631"/>
    <lineage>
        <taxon>Bacteria</taxon>
        <taxon>Bacillati</taxon>
        <taxon>Bacillota</taxon>
        <taxon>Bacilli</taxon>
        <taxon>Lactobacillales</taxon>
        <taxon>Lactobacillaceae</taxon>
        <taxon>Fructobacillus</taxon>
    </lineage>
</organism>
<proteinExistence type="predicted"/>
<evidence type="ECO:0000313" key="1">
    <source>
        <dbReference type="EMBL" id="CAK1242198.1"/>
    </source>
</evidence>
<reference evidence="1 2" key="1">
    <citation type="submission" date="2023-10" db="EMBL/GenBank/DDBJ databases">
        <authorList>
            <person name="Botero Cardona J."/>
        </authorList>
    </citation>
    <scope>NUCLEOTIDE SEQUENCE [LARGE SCALE GENOMIC DNA]</scope>
    <source>
        <strain evidence="1 2">R-54839</strain>
    </source>
</reference>
<dbReference type="EMBL" id="CAUZLR010000005">
    <property type="protein sequence ID" value="CAK1242198.1"/>
    <property type="molecule type" value="Genomic_DNA"/>
</dbReference>
<gene>
    <name evidence="1" type="ORF">R54839_PPFHFPJH_00946</name>
</gene>
<dbReference type="Proteomes" id="UP001314261">
    <property type="component" value="Unassembled WGS sequence"/>
</dbReference>
<dbReference type="SUPFAM" id="SSF158379">
    <property type="entry name" value="YqgQ-like"/>
    <property type="match status" value="1"/>
</dbReference>
<sequence length="89" mass="10242">MKNFYDILQYLKRYDVYIHVGKRLWDIEVAALEVDNLYKAKVLSTADYQTMKIILAKEHKDELARSTNATGFDAKEGLKTTLSEQGVRG</sequence>
<comment type="caution">
    <text evidence="1">The sequence shown here is derived from an EMBL/GenBank/DDBJ whole genome shotgun (WGS) entry which is preliminary data.</text>
</comment>
<accession>A0ABN9YUF4</accession>
<keyword evidence="2" id="KW-1185">Reference proteome</keyword>
<dbReference type="InterPro" id="IPR009256">
    <property type="entry name" value="YqgQ-like"/>
</dbReference>